<keyword evidence="4 6" id="KW-0067">ATP-binding</keyword>
<gene>
    <name evidence="6" type="primary">rbsA_3</name>
    <name evidence="6" type="ORF">SH1V18_06340</name>
</gene>
<evidence type="ECO:0000313" key="7">
    <source>
        <dbReference type="Proteomes" id="UP001144256"/>
    </source>
</evidence>
<evidence type="ECO:0000313" key="6">
    <source>
        <dbReference type="EMBL" id="GKX28154.1"/>
    </source>
</evidence>
<keyword evidence="2" id="KW-0677">Repeat</keyword>
<dbReference type="InterPro" id="IPR003593">
    <property type="entry name" value="AAA+_ATPase"/>
</dbReference>
<keyword evidence="3" id="KW-0547">Nucleotide-binding</keyword>
<organism evidence="6 7">
    <name type="scientific">Vallitalea longa</name>
    <dbReference type="NCBI Taxonomy" id="2936439"/>
    <lineage>
        <taxon>Bacteria</taxon>
        <taxon>Bacillati</taxon>
        <taxon>Bacillota</taxon>
        <taxon>Clostridia</taxon>
        <taxon>Lachnospirales</taxon>
        <taxon>Vallitaleaceae</taxon>
        <taxon>Vallitalea</taxon>
    </lineage>
</organism>
<dbReference type="Pfam" id="PF00005">
    <property type="entry name" value="ABC_tran"/>
    <property type="match status" value="2"/>
</dbReference>
<keyword evidence="1" id="KW-0813">Transport</keyword>
<accession>A0A9W5Y831</accession>
<evidence type="ECO:0000256" key="2">
    <source>
        <dbReference type="ARBA" id="ARBA00022737"/>
    </source>
</evidence>
<sequence>MGELLASMKRVTKKYGSIVAADIESFEVYEGKIYALIGSNGSGKTTMMKILSGLESCDSGVVELTYDNKTYMIHHETSLFQELRVYENMFMNDEPKIGIKKLGVVDWKKIRERTQHILHEYEIDIDIDTKVKYLSVASQKIIEIVVALAMESKIIIIDEPLALLDKNEIEIINRLIKKIKKRNITVIYISHRMDEILEIADHITVLNKGKIIQDDVKEKYDKGQLIKYMVGIKKRERYPKRNIRIGREMLRVENISTNVISDINFDVKEGEILGITGLRGSHKSSIGLALFGVMDYNGNIYIDGKKVKVNSTHQAVTNGICYIGDKNEGVFFDNSIYENITSANIKKVRALNRSSKKLITGHYVEMLNITPKDISVRLKYLSAGNKKKVMLSKWLFSNSKIFIFNKPTANIDTASKIDIYNIFMDLVSSGAAIIMITNDFDELIGMSDRILVMDQGKMVADIEGYDASEEKIMRYIASNNDR</sequence>
<evidence type="ECO:0000256" key="1">
    <source>
        <dbReference type="ARBA" id="ARBA00022448"/>
    </source>
</evidence>
<dbReference type="InterPro" id="IPR050107">
    <property type="entry name" value="ABC_carbohydrate_import_ATPase"/>
</dbReference>
<dbReference type="PROSITE" id="PS00211">
    <property type="entry name" value="ABC_TRANSPORTER_1"/>
    <property type="match status" value="1"/>
</dbReference>
<protein>
    <submittedName>
        <fullName evidence="6">Ribose ABC transporter ATP-binding protein</fullName>
    </submittedName>
</protein>
<dbReference type="InterPro" id="IPR003439">
    <property type="entry name" value="ABC_transporter-like_ATP-bd"/>
</dbReference>
<dbReference type="CDD" id="cd03215">
    <property type="entry name" value="ABC_Carb_Monos_II"/>
    <property type="match status" value="1"/>
</dbReference>
<dbReference type="PANTHER" id="PTHR43790">
    <property type="entry name" value="CARBOHYDRATE TRANSPORT ATP-BINDING PROTEIN MG119-RELATED"/>
    <property type="match status" value="1"/>
</dbReference>
<dbReference type="GO" id="GO:0016887">
    <property type="term" value="F:ATP hydrolysis activity"/>
    <property type="evidence" value="ECO:0007669"/>
    <property type="project" value="InterPro"/>
</dbReference>
<dbReference type="RefSeq" id="WP_281812165.1">
    <property type="nucleotide sequence ID" value="NZ_BRLB01000001.1"/>
</dbReference>
<keyword evidence="7" id="KW-1185">Reference proteome</keyword>
<feature type="domain" description="ABC transporter" evidence="5">
    <location>
        <begin position="243"/>
        <end position="480"/>
    </location>
</feature>
<name>A0A9W5Y831_9FIRM</name>
<comment type="caution">
    <text evidence="6">The sequence shown here is derived from an EMBL/GenBank/DDBJ whole genome shotgun (WGS) entry which is preliminary data.</text>
</comment>
<evidence type="ECO:0000256" key="4">
    <source>
        <dbReference type="ARBA" id="ARBA00022840"/>
    </source>
</evidence>
<evidence type="ECO:0000259" key="5">
    <source>
        <dbReference type="PROSITE" id="PS50893"/>
    </source>
</evidence>
<dbReference type="SMART" id="SM00382">
    <property type="entry name" value="AAA"/>
    <property type="match status" value="2"/>
</dbReference>
<dbReference type="AlphaFoldDB" id="A0A9W5Y831"/>
<reference evidence="6" key="1">
    <citation type="submission" date="2022-06" db="EMBL/GenBank/DDBJ databases">
        <title>Vallitalea longa sp. nov., an anaerobic bacterium isolated from marine sediment.</title>
        <authorList>
            <person name="Hirano S."/>
            <person name="Terahara T."/>
            <person name="Mori K."/>
            <person name="Hamada M."/>
            <person name="Matsumoto R."/>
            <person name="Kobayashi T."/>
        </authorList>
    </citation>
    <scope>NUCLEOTIDE SEQUENCE</scope>
    <source>
        <strain evidence="6">SH18-1</strain>
    </source>
</reference>
<dbReference type="Proteomes" id="UP001144256">
    <property type="component" value="Unassembled WGS sequence"/>
</dbReference>
<feature type="domain" description="ABC transporter" evidence="5">
    <location>
        <begin position="6"/>
        <end position="233"/>
    </location>
</feature>
<proteinExistence type="predicted"/>
<dbReference type="EMBL" id="BRLB01000001">
    <property type="protein sequence ID" value="GKX28154.1"/>
    <property type="molecule type" value="Genomic_DNA"/>
</dbReference>
<dbReference type="GO" id="GO:0005524">
    <property type="term" value="F:ATP binding"/>
    <property type="evidence" value="ECO:0007669"/>
    <property type="project" value="UniProtKB-KW"/>
</dbReference>
<evidence type="ECO:0000256" key="3">
    <source>
        <dbReference type="ARBA" id="ARBA00022741"/>
    </source>
</evidence>
<dbReference type="PANTHER" id="PTHR43790:SF9">
    <property type="entry name" value="GALACTOFURANOSE TRANSPORTER ATP-BINDING PROTEIN YTFR"/>
    <property type="match status" value="1"/>
</dbReference>
<dbReference type="InterPro" id="IPR017871">
    <property type="entry name" value="ABC_transporter-like_CS"/>
</dbReference>
<dbReference type="SUPFAM" id="SSF52540">
    <property type="entry name" value="P-loop containing nucleoside triphosphate hydrolases"/>
    <property type="match status" value="2"/>
</dbReference>
<dbReference type="Gene3D" id="3.40.50.300">
    <property type="entry name" value="P-loop containing nucleotide triphosphate hydrolases"/>
    <property type="match status" value="2"/>
</dbReference>
<dbReference type="InterPro" id="IPR027417">
    <property type="entry name" value="P-loop_NTPase"/>
</dbReference>
<dbReference type="PROSITE" id="PS50893">
    <property type="entry name" value="ABC_TRANSPORTER_2"/>
    <property type="match status" value="2"/>
</dbReference>